<evidence type="ECO:0000256" key="6">
    <source>
        <dbReference type="ARBA" id="ARBA00038076"/>
    </source>
</evidence>
<feature type="transmembrane region" description="Helical" evidence="8">
    <location>
        <begin position="846"/>
        <end position="871"/>
    </location>
</feature>
<evidence type="ECO:0000313" key="11">
    <source>
        <dbReference type="Proteomes" id="UP001597540"/>
    </source>
</evidence>
<feature type="domain" description="ABC3 transporter permease C-terminal" evidence="9">
    <location>
        <begin position="309"/>
        <end position="427"/>
    </location>
</feature>
<organism evidence="10 11">
    <name type="scientific">Paenibacillus shunpengii</name>
    <dbReference type="NCBI Taxonomy" id="2054424"/>
    <lineage>
        <taxon>Bacteria</taxon>
        <taxon>Bacillati</taxon>
        <taxon>Bacillota</taxon>
        <taxon>Bacilli</taxon>
        <taxon>Bacillales</taxon>
        <taxon>Paenibacillaceae</taxon>
        <taxon>Paenibacillus</taxon>
    </lineage>
</organism>
<sequence length="986" mass="108337">MKGMPLLRLLARKMWNTRWLTLSTLLGLIVAVGFTVSIPMYADGALKRVVAQSLEEESSGMPAGSLLMSYQAAGGTKTDLASLNEVDRYIREDVSSSIGFDHNTYLNVRTIRSTEVSPEDPTKVDASRIRTMTAGSMTDLEDHVTVTQGVMPGNQVRDNVIEAAMLEEGMYRNDLHVGDILEYPVYSGLDLTLRVKITGVFTPDDLTDPYWFQGFEGMMNGLYIDPEVMNTYLLSEKGVPLQTSRWYYAFDLGEIQTSQLPGLGRTLERLDIELYQRLKDTKVDISFGDLLANFRAQSLQLQTMLFTLAVPMIAMVFYFIVMNARQSLQKQESDIAVLRSRGASARQIILLYLLEGLILGAAAMMAGPFLGWFMAKSIGSASGFLEFVDRKAIPVGVTQDALWLGLVAVIASMIASVIPAINYARATIVDAKRRQARSDRKPIWQRWYLDILLLGISGYGYYLFYERQMLTFQTGMTTDQLQVQPFLFFVPAIAIFAMGLFFLRLFPLILKLIQWIGRKIFPVPLYLTLTQLSRSSSSYYPLMILLVLTLGLGVYNASAARTIDLNSTERTLYEYGTDVVMQTVWEGSPELTPVNGGNSGGGGNPNEPGGSSGGGGNNNGGNTGGNPGVSPGGGGNSGGGGNPGPGGGGAAPGRMIYSEPPFEVFRQLPGVEHAARVLQTKGNVIVSGKSAGQGMIVGIDNVDFAEVAWFRNDLFPAHPNRYLDLLGHYEGAVIIPSNLAEKYQLESGDIVSIALQEQMIEFVVFGILPYWPAQYPDQTPFFIANLDYIYDQVPMIPYEVWLKMEPDALVAPLMTELADAGIELSSVKDVRTELVAESKHPSRGGVFGILSLGFLVSIIISLIGYVLYWFFNLSGRVVQFGVLRAMGLSRGQLSGMLLLEQVFTAGLSIALGIGIGQLASRLFLPFLQTTDNVETQVPPFRIVFEASDTNQLYIVTGVMLFIGAVMLLWQIRRLRVHQAVKMGEER</sequence>
<keyword evidence="2" id="KW-1003">Cell membrane</keyword>
<dbReference type="InterPro" id="IPR050250">
    <property type="entry name" value="Macrolide_Exporter_MacB"/>
</dbReference>
<accession>A0ABW5STM6</accession>
<feature type="transmembrane region" description="Helical" evidence="8">
    <location>
        <begin position="539"/>
        <end position="558"/>
    </location>
</feature>
<protein>
    <submittedName>
        <fullName evidence="10">FtsX-like permease family protein</fullName>
    </submittedName>
</protein>
<dbReference type="RefSeq" id="WP_090725415.1">
    <property type="nucleotide sequence ID" value="NZ_JBHUMJ010000004.1"/>
</dbReference>
<comment type="similarity">
    <text evidence="6">Belongs to the ABC-4 integral membrane protein family.</text>
</comment>
<dbReference type="PANTHER" id="PTHR30572">
    <property type="entry name" value="MEMBRANE COMPONENT OF TRANSPORTER-RELATED"/>
    <property type="match status" value="1"/>
</dbReference>
<evidence type="ECO:0000256" key="5">
    <source>
        <dbReference type="ARBA" id="ARBA00023136"/>
    </source>
</evidence>
<dbReference type="Pfam" id="PF02687">
    <property type="entry name" value="FtsX"/>
    <property type="match status" value="2"/>
</dbReference>
<feature type="transmembrane region" description="Helical" evidence="8">
    <location>
        <begin position="952"/>
        <end position="971"/>
    </location>
</feature>
<evidence type="ECO:0000259" key="9">
    <source>
        <dbReference type="Pfam" id="PF02687"/>
    </source>
</evidence>
<feature type="transmembrane region" description="Helical" evidence="8">
    <location>
        <begin position="401"/>
        <end position="426"/>
    </location>
</feature>
<keyword evidence="3 8" id="KW-0812">Transmembrane</keyword>
<feature type="transmembrane region" description="Helical" evidence="8">
    <location>
        <begin position="303"/>
        <end position="321"/>
    </location>
</feature>
<feature type="region of interest" description="Disordered" evidence="7">
    <location>
        <begin position="590"/>
        <end position="655"/>
    </location>
</feature>
<evidence type="ECO:0000256" key="7">
    <source>
        <dbReference type="SAM" id="MobiDB-lite"/>
    </source>
</evidence>
<proteinExistence type="inferred from homology"/>
<evidence type="ECO:0000256" key="2">
    <source>
        <dbReference type="ARBA" id="ARBA00022475"/>
    </source>
</evidence>
<feature type="compositionally biased region" description="Gly residues" evidence="7">
    <location>
        <begin position="597"/>
        <end position="651"/>
    </location>
</feature>
<name>A0ABW5STM6_9BACL</name>
<dbReference type="PANTHER" id="PTHR30572:SF4">
    <property type="entry name" value="ABC TRANSPORTER PERMEASE YTRF"/>
    <property type="match status" value="1"/>
</dbReference>
<reference evidence="11" key="1">
    <citation type="journal article" date="2019" name="Int. J. Syst. Evol. Microbiol.">
        <title>The Global Catalogue of Microorganisms (GCM) 10K type strain sequencing project: providing services to taxonomists for standard genome sequencing and annotation.</title>
        <authorList>
            <consortium name="The Broad Institute Genomics Platform"/>
            <consortium name="The Broad Institute Genome Sequencing Center for Infectious Disease"/>
            <person name="Wu L."/>
            <person name="Ma J."/>
        </authorList>
    </citation>
    <scope>NUCLEOTIDE SEQUENCE [LARGE SCALE GENOMIC DNA]</scope>
    <source>
        <strain evidence="11">KCTC 33849</strain>
    </source>
</reference>
<keyword evidence="5 8" id="KW-0472">Membrane</keyword>
<feature type="transmembrane region" description="Helical" evidence="8">
    <location>
        <begin position="892"/>
        <end position="915"/>
    </location>
</feature>
<dbReference type="EMBL" id="JBHUMJ010000004">
    <property type="protein sequence ID" value="MFD2702262.1"/>
    <property type="molecule type" value="Genomic_DNA"/>
</dbReference>
<evidence type="ECO:0000256" key="1">
    <source>
        <dbReference type="ARBA" id="ARBA00004651"/>
    </source>
</evidence>
<dbReference type="Proteomes" id="UP001597540">
    <property type="component" value="Unassembled WGS sequence"/>
</dbReference>
<feature type="transmembrane region" description="Helical" evidence="8">
    <location>
        <begin position="485"/>
        <end position="510"/>
    </location>
</feature>
<gene>
    <name evidence="10" type="ORF">ACFSVM_17495</name>
</gene>
<evidence type="ECO:0000313" key="10">
    <source>
        <dbReference type="EMBL" id="MFD2702262.1"/>
    </source>
</evidence>
<evidence type="ECO:0000256" key="4">
    <source>
        <dbReference type="ARBA" id="ARBA00022989"/>
    </source>
</evidence>
<evidence type="ECO:0000256" key="8">
    <source>
        <dbReference type="SAM" id="Phobius"/>
    </source>
</evidence>
<comment type="subcellular location">
    <subcellularLocation>
        <location evidence="1">Cell membrane</location>
        <topology evidence="1">Multi-pass membrane protein</topology>
    </subcellularLocation>
</comment>
<keyword evidence="4 8" id="KW-1133">Transmembrane helix</keyword>
<feature type="domain" description="ABC3 transporter permease C-terminal" evidence="9">
    <location>
        <begin position="854"/>
        <end position="975"/>
    </location>
</feature>
<evidence type="ECO:0000256" key="3">
    <source>
        <dbReference type="ARBA" id="ARBA00022692"/>
    </source>
</evidence>
<dbReference type="InterPro" id="IPR003838">
    <property type="entry name" value="ABC3_permease_C"/>
</dbReference>
<comment type="caution">
    <text evidence="10">The sequence shown here is derived from an EMBL/GenBank/DDBJ whole genome shotgun (WGS) entry which is preliminary data.</text>
</comment>
<feature type="transmembrane region" description="Helical" evidence="8">
    <location>
        <begin position="447"/>
        <end position="465"/>
    </location>
</feature>
<feature type="transmembrane region" description="Helical" evidence="8">
    <location>
        <begin position="349"/>
        <end position="375"/>
    </location>
</feature>
<keyword evidence="11" id="KW-1185">Reference proteome</keyword>